<dbReference type="OrthoDB" id="550381at2759"/>
<evidence type="ECO:0000256" key="2">
    <source>
        <dbReference type="SAM" id="Phobius"/>
    </source>
</evidence>
<keyword evidence="2" id="KW-0472">Membrane</keyword>
<feature type="region of interest" description="Disordered" evidence="1">
    <location>
        <begin position="1303"/>
        <end position="1326"/>
    </location>
</feature>
<gene>
    <name evidence="3" type="ORF">HXX76_001390</name>
</gene>
<reference evidence="3" key="1">
    <citation type="journal article" date="2020" name="bioRxiv">
        <title>Comparative genomics of Chlamydomonas.</title>
        <authorList>
            <person name="Craig R.J."/>
            <person name="Hasan A.R."/>
            <person name="Ness R.W."/>
            <person name="Keightley P.D."/>
        </authorList>
    </citation>
    <scope>NUCLEOTIDE SEQUENCE</scope>
    <source>
        <strain evidence="3">SAG 7.73</strain>
    </source>
</reference>
<evidence type="ECO:0000313" key="4">
    <source>
        <dbReference type="Proteomes" id="UP000650467"/>
    </source>
</evidence>
<feature type="region of interest" description="Disordered" evidence="1">
    <location>
        <begin position="567"/>
        <end position="598"/>
    </location>
</feature>
<protein>
    <submittedName>
        <fullName evidence="3">Uncharacterized protein</fullName>
    </submittedName>
</protein>
<feature type="region of interest" description="Disordered" evidence="1">
    <location>
        <begin position="925"/>
        <end position="950"/>
    </location>
</feature>
<feature type="compositionally biased region" description="Gly residues" evidence="1">
    <location>
        <begin position="641"/>
        <end position="652"/>
    </location>
</feature>
<dbReference type="Proteomes" id="UP000650467">
    <property type="component" value="Unassembled WGS sequence"/>
</dbReference>
<feature type="region of interest" description="Disordered" evidence="1">
    <location>
        <begin position="690"/>
        <end position="746"/>
    </location>
</feature>
<dbReference type="EMBL" id="JAEHOC010000002">
    <property type="protein sequence ID" value="KAG2444646.1"/>
    <property type="molecule type" value="Genomic_DNA"/>
</dbReference>
<keyword evidence="4" id="KW-1185">Reference proteome</keyword>
<feature type="region of interest" description="Disordered" evidence="1">
    <location>
        <begin position="1"/>
        <end position="63"/>
    </location>
</feature>
<feature type="compositionally biased region" description="Pro residues" evidence="1">
    <location>
        <begin position="713"/>
        <end position="724"/>
    </location>
</feature>
<keyword evidence="2" id="KW-0812">Transmembrane</keyword>
<feature type="region of interest" description="Disordered" evidence="1">
    <location>
        <begin position="1194"/>
        <end position="1216"/>
    </location>
</feature>
<name>A0A835WC58_CHLIN</name>
<keyword evidence="2" id="KW-1133">Transmembrane helix</keyword>
<proteinExistence type="predicted"/>
<evidence type="ECO:0000313" key="3">
    <source>
        <dbReference type="EMBL" id="KAG2444646.1"/>
    </source>
</evidence>
<feature type="region of interest" description="Disordered" evidence="1">
    <location>
        <begin position="326"/>
        <end position="350"/>
    </location>
</feature>
<feature type="transmembrane region" description="Helical" evidence="2">
    <location>
        <begin position="1446"/>
        <end position="1464"/>
    </location>
</feature>
<feature type="region of interest" description="Disordered" evidence="1">
    <location>
        <begin position="1231"/>
        <end position="1250"/>
    </location>
</feature>
<accession>A0A835WC58</accession>
<feature type="region of interest" description="Disordered" evidence="1">
    <location>
        <begin position="627"/>
        <end position="656"/>
    </location>
</feature>
<feature type="compositionally biased region" description="Low complexity" evidence="1">
    <location>
        <begin position="925"/>
        <end position="938"/>
    </location>
</feature>
<organism evidence="3 4">
    <name type="scientific">Chlamydomonas incerta</name>
    <dbReference type="NCBI Taxonomy" id="51695"/>
    <lineage>
        <taxon>Eukaryota</taxon>
        <taxon>Viridiplantae</taxon>
        <taxon>Chlorophyta</taxon>
        <taxon>core chlorophytes</taxon>
        <taxon>Chlorophyceae</taxon>
        <taxon>CS clade</taxon>
        <taxon>Chlamydomonadales</taxon>
        <taxon>Chlamydomonadaceae</taxon>
        <taxon>Chlamydomonas</taxon>
    </lineage>
</organism>
<feature type="compositionally biased region" description="Low complexity" evidence="1">
    <location>
        <begin position="627"/>
        <end position="640"/>
    </location>
</feature>
<feature type="transmembrane region" description="Helical" evidence="2">
    <location>
        <begin position="158"/>
        <end position="178"/>
    </location>
</feature>
<evidence type="ECO:0000256" key="1">
    <source>
        <dbReference type="SAM" id="MobiDB-lite"/>
    </source>
</evidence>
<sequence length="1601" mass="161095">MSAAVECSSERGGLAAAHLRGDPGSAASQGYLSPALGGDPTQQRMEDVSSLAPPPPASPAGSPRPLSFGRWFARRARPTEIVWLLADAVFTNVSHAARLGQGLYCDNAGQDLGATGGSSGSSFFPCGGGLWSKLLWSLSSGAVIDPVLRLRMWDYGNLFYTWGELVAVLIALLAPALYVRCRPALIGAISAAPIVGGWITLLLAPDAALRLSAVAYMAARRHRVGGIYLGWRSAALLRVLTSAQLVTGPVLWLLAVPALSPIDHRMPPRGSSGGGSEEGRRVAAHALLLFAAIVVLPYMLCRVWEARALRPEYGKYLRDWTRAAGGRHDTCGASSEGDAPGDVAGDAAEAGASSARGAAAGGDDYDDARSSASCSYTWVSHRSPGGAGSSSITSGGGNSGGGYRLMLRSDSVDAYRCGDEAAAGLSPAAVGSPAAAPVLPTLQPQAPVAAAPAPAAAAAGGSASDAGSSSRMRSALAAAVAEAAVSAFHASPRRAAAAATNGSIPTTAASGRFMGFTAAVEPQPAAAIGGLAARRPRSVLYRPAAAATAGASGGPGGRVSRTALVSIKVPVRHRGSDPGASSSPGRDEEPSHAEPPSFEEASALVLQSTGAALDAYNRAAADMWPAEPAVSSSSSASSGSDGPGAGAGGGAGPASPPEAVPLRCLSAVCVHGCVQLLMVMHFMPPVAVGPERPEGQPAEPHPPVVHVDLRLPAPAPPPPPPPPVQARTAPATAGASDEQQTAAAAARVRDGPGFVTDTAAIAAVQHWLEQAGGPEAAAHGTAGTPPLVACAAGASGFCWPPALQLLLRPADAGEDAGRAEAEAAVVTVLLQLPAASTCGLRSVRCVLAGPAAVEPAGADVVGSHGIAAATVHLDAELPLRILQQHSDERGGSAPVLACVRLPVPASACQAVAGLRMLHLLPPRAGSAAAGPAARPGNATSAATPGCASDSDGHAVSSAPLAVVPLLVVGSEAAAAELQQLHAEVLGPDAVAQLQQLNTAAVAGPAEAPAEAGCSSSSCAAEALSSAAAALQHSGLTSLALDFGALLQLPRSGASGGDDGYAGALGDPAAGFGELLRFLATHRMSGCLREALAALQRAGMRLLLPGAEEEQETERSAVAAAAAAASGVSSVSHEQHLQAAVDFLLLAVAPVPTPPRSLAAPAAVVDCLLQQCEPAAAAAEQGLGATVHVGRDAVASMPPPSPSVRTAAHSHGGLPGRPAPLTAAAQSAFAPAAAVGTTHEEDISRASRGSAATSCTDESLRLGSAASSVVAAFAAQQPSGSLRTRLAWWLRVLAFGFPGASPAAPAAAPQPGSSQQQAQAGRGLGSAAEQSPEAAYQAYKAASCRRLDCMSLVVYAGFRVASLVRTCAAAAGAAALPPAAAGAAGSGRLLWVLRHVLRAAAAAAPTAQRPEAAVGPPVTGFEVCSAGCPRPYAEGRGGGLTDMQLQLLAQCIFLGTGLVAIALAACTRLHQRRRNPFLRTALDAAAVLAMTLPLPRWPAPLLGVPQCWQDSNRRTGVHWMVLYGLYEPLTLQLSPYLQALQGLIFVLPMTLMEFYTYDCRWRPALRFGFGHALLALAVSAATDARSRALYLRRARIAGGSRG</sequence>
<feature type="compositionally biased region" description="Low complexity" evidence="1">
    <location>
        <begin position="337"/>
        <end position="350"/>
    </location>
</feature>
<comment type="caution">
    <text evidence="3">The sequence shown here is derived from an EMBL/GenBank/DDBJ whole genome shotgun (WGS) entry which is preliminary data.</text>
</comment>